<feature type="non-terminal residue" evidence="13">
    <location>
        <position position="1"/>
    </location>
</feature>
<dbReference type="EnsemblMetazoa" id="CapteT136087">
    <property type="protein sequence ID" value="CapteP136087"/>
    <property type="gene ID" value="CapteG136087"/>
</dbReference>
<protein>
    <recommendedName>
        <fullName evidence="2">cyclin-dependent kinase</fullName>
        <ecNumber evidence="2">2.7.11.22</ecNumber>
    </recommendedName>
</protein>
<evidence type="ECO:0000256" key="7">
    <source>
        <dbReference type="ARBA" id="ARBA00022840"/>
    </source>
</evidence>
<keyword evidence="7 10" id="KW-0067">ATP-binding</keyword>
<accession>R7V1J1</accession>
<keyword evidence="5 10" id="KW-0547">Nucleotide-binding</keyword>
<dbReference type="GO" id="GO:0005634">
    <property type="term" value="C:nucleus"/>
    <property type="evidence" value="ECO:0007669"/>
    <property type="project" value="TreeGrafter"/>
</dbReference>
<evidence type="ECO:0000313" key="15">
    <source>
        <dbReference type="Proteomes" id="UP000014760"/>
    </source>
</evidence>
<proteinExistence type="inferred from homology"/>
<comment type="catalytic activity">
    <reaction evidence="9">
        <text>L-seryl-[protein] + ATP = O-phospho-L-seryl-[protein] + ADP + H(+)</text>
        <dbReference type="Rhea" id="RHEA:17989"/>
        <dbReference type="Rhea" id="RHEA-COMP:9863"/>
        <dbReference type="Rhea" id="RHEA-COMP:11604"/>
        <dbReference type="ChEBI" id="CHEBI:15378"/>
        <dbReference type="ChEBI" id="CHEBI:29999"/>
        <dbReference type="ChEBI" id="CHEBI:30616"/>
        <dbReference type="ChEBI" id="CHEBI:83421"/>
        <dbReference type="ChEBI" id="CHEBI:456216"/>
        <dbReference type="EC" id="2.7.11.22"/>
    </reaction>
</comment>
<reference evidence="13 15" key="2">
    <citation type="journal article" date="2013" name="Nature">
        <title>Insights into bilaterian evolution from three spiralian genomes.</title>
        <authorList>
            <person name="Simakov O."/>
            <person name="Marletaz F."/>
            <person name="Cho S.J."/>
            <person name="Edsinger-Gonzales E."/>
            <person name="Havlak P."/>
            <person name="Hellsten U."/>
            <person name="Kuo D.H."/>
            <person name="Larsson T."/>
            <person name="Lv J."/>
            <person name="Arendt D."/>
            <person name="Savage R."/>
            <person name="Osoegawa K."/>
            <person name="de Jong P."/>
            <person name="Grimwood J."/>
            <person name="Chapman J.A."/>
            <person name="Shapiro H."/>
            <person name="Aerts A."/>
            <person name="Otillar R.P."/>
            <person name="Terry A.Y."/>
            <person name="Boore J.L."/>
            <person name="Grigoriev I.V."/>
            <person name="Lindberg D.R."/>
            <person name="Seaver E.C."/>
            <person name="Weisblat D.A."/>
            <person name="Putnam N.H."/>
            <person name="Rokhsar D.S."/>
        </authorList>
    </citation>
    <scope>NUCLEOTIDE SEQUENCE</scope>
    <source>
        <strain evidence="13 15">I ESC-2004</strain>
    </source>
</reference>
<dbReference type="Proteomes" id="UP000014760">
    <property type="component" value="Unassembled WGS sequence"/>
</dbReference>
<evidence type="ECO:0000313" key="13">
    <source>
        <dbReference type="EMBL" id="ELU12377.1"/>
    </source>
</evidence>
<keyword evidence="15" id="KW-1185">Reference proteome</keyword>
<dbReference type="Pfam" id="PF00069">
    <property type="entry name" value="Pkinase"/>
    <property type="match status" value="1"/>
</dbReference>
<dbReference type="SUPFAM" id="SSF56112">
    <property type="entry name" value="Protein kinase-like (PK-like)"/>
    <property type="match status" value="1"/>
</dbReference>
<evidence type="ECO:0000256" key="10">
    <source>
        <dbReference type="PROSITE-ProRule" id="PRU10141"/>
    </source>
</evidence>
<keyword evidence="3 11" id="KW-0723">Serine/threonine-protein kinase</keyword>
<organism evidence="13">
    <name type="scientific">Capitella teleta</name>
    <name type="common">Polychaete worm</name>
    <dbReference type="NCBI Taxonomy" id="283909"/>
    <lineage>
        <taxon>Eukaryota</taxon>
        <taxon>Metazoa</taxon>
        <taxon>Spiralia</taxon>
        <taxon>Lophotrochozoa</taxon>
        <taxon>Annelida</taxon>
        <taxon>Polychaeta</taxon>
        <taxon>Sedentaria</taxon>
        <taxon>Scolecida</taxon>
        <taxon>Capitellidae</taxon>
        <taxon>Capitella</taxon>
    </lineage>
</organism>
<dbReference type="FunFam" id="3.30.200.20:FF:000007">
    <property type="entry name" value="Cyclin-dependent kinase 14, putative"/>
    <property type="match status" value="1"/>
</dbReference>
<dbReference type="InterPro" id="IPR017441">
    <property type="entry name" value="Protein_kinase_ATP_BS"/>
</dbReference>
<dbReference type="InterPro" id="IPR050108">
    <property type="entry name" value="CDK"/>
</dbReference>
<dbReference type="InterPro" id="IPR000719">
    <property type="entry name" value="Prot_kinase_dom"/>
</dbReference>
<dbReference type="EMBL" id="AMQN01005414">
    <property type="status" value="NOT_ANNOTATED_CDS"/>
    <property type="molecule type" value="Genomic_DNA"/>
</dbReference>
<evidence type="ECO:0000256" key="2">
    <source>
        <dbReference type="ARBA" id="ARBA00012425"/>
    </source>
</evidence>
<evidence type="ECO:0000256" key="3">
    <source>
        <dbReference type="ARBA" id="ARBA00022527"/>
    </source>
</evidence>
<feature type="binding site" evidence="10">
    <location>
        <position position="39"/>
    </location>
    <ligand>
        <name>ATP</name>
        <dbReference type="ChEBI" id="CHEBI:30616"/>
    </ligand>
</feature>
<dbReference type="FunFam" id="1.10.510.10:FF:000131">
    <property type="entry name" value="cyclin-dependent kinase 14 isoform X1"/>
    <property type="match status" value="1"/>
</dbReference>
<dbReference type="PROSITE" id="PS00107">
    <property type="entry name" value="PROTEIN_KINASE_ATP"/>
    <property type="match status" value="1"/>
</dbReference>
<dbReference type="EC" id="2.7.11.22" evidence="2"/>
<dbReference type="Gene3D" id="3.30.200.20">
    <property type="entry name" value="Phosphorylase Kinase, domain 1"/>
    <property type="match status" value="1"/>
</dbReference>
<keyword evidence="6" id="KW-0418">Kinase</keyword>
<evidence type="ECO:0000256" key="4">
    <source>
        <dbReference type="ARBA" id="ARBA00022679"/>
    </source>
</evidence>
<evidence type="ECO:0000313" key="14">
    <source>
        <dbReference type="EnsemblMetazoa" id="CapteP136087"/>
    </source>
</evidence>
<evidence type="ECO:0000256" key="8">
    <source>
        <dbReference type="ARBA" id="ARBA00047811"/>
    </source>
</evidence>
<reference evidence="14" key="3">
    <citation type="submission" date="2015-06" db="UniProtKB">
        <authorList>
            <consortium name="EnsemblMetazoa"/>
        </authorList>
    </citation>
    <scope>IDENTIFICATION</scope>
</reference>
<name>R7V1J1_CAPTE</name>
<evidence type="ECO:0000256" key="6">
    <source>
        <dbReference type="ARBA" id="ARBA00022777"/>
    </source>
</evidence>
<dbReference type="GO" id="GO:0005524">
    <property type="term" value="F:ATP binding"/>
    <property type="evidence" value="ECO:0007669"/>
    <property type="project" value="UniProtKB-UniRule"/>
</dbReference>
<evidence type="ECO:0000256" key="11">
    <source>
        <dbReference type="RuleBase" id="RU000304"/>
    </source>
</evidence>
<evidence type="ECO:0000259" key="12">
    <source>
        <dbReference type="PROSITE" id="PS50011"/>
    </source>
</evidence>
<sequence>NSPFGKEEAYEKMEQLGEGSYATVFKGISLLTNKTVALKEITLQHEEGTPFTAIREASLLKGLKHANIVTLHDIIHTKDTLTFVFEYVHTDLSQYLERHTGGLNPRNVKLFLYQLLRGLSYCHKRRILHRDLKPQNLLISEIGELKLADFGLARAKSVPSHTYSHEVVTLWYRPPDVLLGSTVYSSSLDMWGVGCIFTEMVSGLATFPGMKDAFDQLDRIWRVLGTPTEKTWEGVTYFPNYCMNKFGFYLPSQLSLVIPKLVHIPHAEHLAQGLLQLQPLNRISAEEAIRHQYFVDLPEQIYELPDVASIFNIPGLRLAPEMDELLRTHIRTNPNAKKV</sequence>
<dbReference type="EMBL" id="KB296008">
    <property type="protein sequence ID" value="ELU12377.1"/>
    <property type="molecule type" value="Genomic_DNA"/>
</dbReference>
<keyword evidence="4" id="KW-0808">Transferase</keyword>
<gene>
    <name evidence="13" type="ORF">CAPTEDRAFT_136087</name>
</gene>
<dbReference type="Gene3D" id="1.10.510.10">
    <property type="entry name" value="Transferase(Phosphotransferase) domain 1"/>
    <property type="match status" value="1"/>
</dbReference>
<dbReference type="OrthoDB" id="1732493at2759"/>
<evidence type="ECO:0000256" key="1">
    <source>
        <dbReference type="ARBA" id="ARBA00006485"/>
    </source>
</evidence>
<evidence type="ECO:0000256" key="9">
    <source>
        <dbReference type="ARBA" id="ARBA00048367"/>
    </source>
</evidence>
<feature type="domain" description="Protein kinase" evidence="12">
    <location>
        <begin position="10"/>
        <end position="294"/>
    </location>
</feature>
<dbReference type="OMA" id="SCYAGVY"/>
<dbReference type="PROSITE" id="PS50011">
    <property type="entry name" value="PROTEIN_KINASE_DOM"/>
    <property type="match status" value="1"/>
</dbReference>
<dbReference type="InterPro" id="IPR008271">
    <property type="entry name" value="Ser/Thr_kinase_AS"/>
</dbReference>
<dbReference type="SMART" id="SM00220">
    <property type="entry name" value="S_TKc"/>
    <property type="match status" value="1"/>
</dbReference>
<dbReference type="InterPro" id="IPR011009">
    <property type="entry name" value="Kinase-like_dom_sf"/>
</dbReference>
<comment type="catalytic activity">
    <reaction evidence="8">
        <text>L-threonyl-[protein] + ATP = O-phospho-L-threonyl-[protein] + ADP + H(+)</text>
        <dbReference type="Rhea" id="RHEA:46608"/>
        <dbReference type="Rhea" id="RHEA-COMP:11060"/>
        <dbReference type="Rhea" id="RHEA-COMP:11605"/>
        <dbReference type="ChEBI" id="CHEBI:15378"/>
        <dbReference type="ChEBI" id="CHEBI:30013"/>
        <dbReference type="ChEBI" id="CHEBI:30616"/>
        <dbReference type="ChEBI" id="CHEBI:61977"/>
        <dbReference type="ChEBI" id="CHEBI:456216"/>
        <dbReference type="EC" id="2.7.11.22"/>
    </reaction>
</comment>
<dbReference type="PROSITE" id="PS00108">
    <property type="entry name" value="PROTEIN_KINASE_ST"/>
    <property type="match status" value="1"/>
</dbReference>
<evidence type="ECO:0000256" key="5">
    <source>
        <dbReference type="ARBA" id="ARBA00022741"/>
    </source>
</evidence>
<reference evidence="15" key="1">
    <citation type="submission" date="2012-12" db="EMBL/GenBank/DDBJ databases">
        <authorList>
            <person name="Hellsten U."/>
            <person name="Grimwood J."/>
            <person name="Chapman J.A."/>
            <person name="Shapiro H."/>
            <person name="Aerts A."/>
            <person name="Otillar R.P."/>
            <person name="Terry A.Y."/>
            <person name="Boore J.L."/>
            <person name="Simakov O."/>
            <person name="Marletaz F."/>
            <person name="Cho S.-J."/>
            <person name="Edsinger-Gonzales E."/>
            <person name="Havlak P."/>
            <person name="Kuo D.-H."/>
            <person name="Larsson T."/>
            <person name="Lv J."/>
            <person name="Arendt D."/>
            <person name="Savage R."/>
            <person name="Osoegawa K."/>
            <person name="de Jong P."/>
            <person name="Lindberg D.R."/>
            <person name="Seaver E.C."/>
            <person name="Weisblat D.A."/>
            <person name="Putnam N.H."/>
            <person name="Grigoriev I.V."/>
            <person name="Rokhsar D.S."/>
        </authorList>
    </citation>
    <scope>NUCLEOTIDE SEQUENCE</scope>
    <source>
        <strain evidence="15">I ESC-2004</strain>
    </source>
</reference>
<dbReference type="STRING" id="283909.R7V1J1"/>
<dbReference type="PANTHER" id="PTHR24056:SF246">
    <property type="entry name" value="ECDYSONE-INDUCED PROTEIN 63E, ISOFORM N"/>
    <property type="match status" value="1"/>
</dbReference>
<dbReference type="FunCoup" id="R7V1J1">
    <property type="interactions" value="704"/>
</dbReference>
<dbReference type="GO" id="GO:0005737">
    <property type="term" value="C:cytoplasm"/>
    <property type="evidence" value="ECO:0007669"/>
    <property type="project" value="TreeGrafter"/>
</dbReference>
<dbReference type="PANTHER" id="PTHR24056">
    <property type="entry name" value="CELL DIVISION PROTEIN KINASE"/>
    <property type="match status" value="1"/>
</dbReference>
<dbReference type="HOGENOM" id="CLU_000288_181_6_1"/>
<dbReference type="GO" id="GO:0004693">
    <property type="term" value="F:cyclin-dependent protein serine/threonine kinase activity"/>
    <property type="evidence" value="ECO:0007669"/>
    <property type="project" value="UniProtKB-EC"/>
</dbReference>
<comment type="similarity">
    <text evidence="1">Belongs to the protein kinase superfamily. CMGC Ser/Thr protein kinase family. CDC2/CDKX subfamily.</text>
</comment>
<dbReference type="AlphaFoldDB" id="R7V1J1"/>